<gene>
    <name evidence="1" type="ORF">GGD90_000001</name>
</gene>
<dbReference type="OrthoDB" id="7605324at2"/>
<sequence>MTIHLPAHLLGRLAPALLVLCLLLPFESYGFQIAPLGSNFEAKLTNEPESTLSRVAGKLGKLVKRPVHEEITQLAFYCPADIPALANDELCAERDVPFASAFVIYGVRWNDLPPFQLKENEGRKCKKFLTRGPACNTSQTIRFSTQPECWYCIFSAAEDFTGKGGTIGGCPADKSKGRHVALGNLLTRSHYGDLQFLHSMATRNEMPAAETRDQILGWIEFAWRVSTGDIKANQRLAELNIPLMKDRFSCSEWTVADLYILGRQDKLLPRLRDIAFGSVLHTVQDSFSSSHSQRSTSAEGFCASDEQYPRPGRIIEFHSYGSQDGHLHDAEDERKAMVTHAVEQRAEAIAASRMLADLGGKPWGEVRPYVECLFELDDAARESSPGEAYHRGNKN</sequence>
<organism evidence="1 2">
    <name type="scientific">Rhodocyclus tenuis</name>
    <name type="common">Rhodospirillum tenue</name>
    <dbReference type="NCBI Taxonomy" id="1066"/>
    <lineage>
        <taxon>Bacteria</taxon>
        <taxon>Pseudomonadati</taxon>
        <taxon>Pseudomonadota</taxon>
        <taxon>Betaproteobacteria</taxon>
        <taxon>Rhodocyclales</taxon>
        <taxon>Rhodocyclaceae</taxon>
        <taxon>Rhodocyclus</taxon>
    </lineage>
</organism>
<dbReference type="Proteomes" id="UP000587070">
    <property type="component" value="Unassembled WGS sequence"/>
</dbReference>
<protein>
    <submittedName>
        <fullName evidence="1">Uncharacterized protein</fullName>
    </submittedName>
</protein>
<comment type="caution">
    <text evidence="1">The sequence shown here is derived from an EMBL/GenBank/DDBJ whole genome shotgun (WGS) entry which is preliminary data.</text>
</comment>
<proteinExistence type="predicted"/>
<accession>A0A840GAI2</accession>
<keyword evidence="2" id="KW-1185">Reference proteome</keyword>
<dbReference type="EMBL" id="JACIGE010000001">
    <property type="protein sequence ID" value="MBB4245652.1"/>
    <property type="molecule type" value="Genomic_DNA"/>
</dbReference>
<evidence type="ECO:0000313" key="1">
    <source>
        <dbReference type="EMBL" id="MBB4245652.1"/>
    </source>
</evidence>
<dbReference type="RefSeq" id="WP_153117173.1">
    <property type="nucleotide sequence ID" value="NZ_JACIGE010000001.1"/>
</dbReference>
<name>A0A840GAI2_RHOTE</name>
<dbReference type="AlphaFoldDB" id="A0A840GAI2"/>
<evidence type="ECO:0000313" key="2">
    <source>
        <dbReference type="Proteomes" id="UP000587070"/>
    </source>
</evidence>
<reference evidence="1 2" key="1">
    <citation type="submission" date="2020-08" db="EMBL/GenBank/DDBJ databases">
        <title>Genome sequencing of Purple Non-Sulfur Bacteria from various extreme environments.</title>
        <authorList>
            <person name="Mayer M."/>
        </authorList>
    </citation>
    <scope>NUCLEOTIDE SEQUENCE [LARGE SCALE GENOMIC DNA]</scope>
    <source>
        <strain evidence="1 2">2761</strain>
    </source>
</reference>